<evidence type="ECO:0000256" key="4">
    <source>
        <dbReference type="ARBA" id="ARBA00023242"/>
    </source>
</evidence>
<dbReference type="Gene3D" id="1.10.20.10">
    <property type="entry name" value="Histone, subunit A"/>
    <property type="match status" value="1"/>
</dbReference>
<dbReference type="GO" id="GO:0051123">
    <property type="term" value="P:RNA polymerase II preinitiation complex assembly"/>
    <property type="evidence" value="ECO:0007669"/>
    <property type="project" value="TreeGrafter"/>
</dbReference>
<keyword evidence="4" id="KW-0539">Nucleus</keyword>
<name>A0A507C290_9FUNG</name>
<dbReference type="EMBL" id="QEAO01000033">
    <property type="protein sequence ID" value="TPX32204.1"/>
    <property type="molecule type" value="Genomic_DNA"/>
</dbReference>
<protein>
    <recommendedName>
        <fullName evidence="6">Transcription initiation factor TFIID subunit 13</fullName>
    </recommendedName>
</protein>
<keyword evidence="2" id="KW-0805">Transcription regulation</keyword>
<evidence type="ECO:0000256" key="6">
    <source>
        <dbReference type="ARBA" id="ARBA00040136"/>
    </source>
</evidence>
<dbReference type="PANTHER" id="PTHR11380:SF5">
    <property type="entry name" value="TRANSCRIPTION INITIATION FACTOR TFIID SUBUNIT 13"/>
    <property type="match status" value="1"/>
</dbReference>
<comment type="similarity">
    <text evidence="5">Belongs to the TAF13 family.</text>
</comment>
<dbReference type="RefSeq" id="XP_031023454.1">
    <property type="nucleotide sequence ID" value="XM_031170575.1"/>
</dbReference>
<proteinExistence type="inferred from homology"/>
<comment type="caution">
    <text evidence="7">The sequence shown here is derived from an EMBL/GenBank/DDBJ whole genome shotgun (WGS) entry which is preliminary data.</text>
</comment>
<dbReference type="OrthoDB" id="10266074at2759"/>
<comment type="subcellular location">
    <subcellularLocation>
        <location evidence="1">Nucleus</location>
    </subcellularLocation>
</comment>
<evidence type="ECO:0000313" key="8">
    <source>
        <dbReference type="Proteomes" id="UP000319731"/>
    </source>
</evidence>
<reference evidence="7 8" key="1">
    <citation type="journal article" date="2019" name="Sci. Rep.">
        <title>Comparative genomics of chytrid fungi reveal insights into the obligate biotrophic and pathogenic lifestyle of Synchytrium endobioticum.</title>
        <authorList>
            <person name="van de Vossenberg B.T.L.H."/>
            <person name="Warris S."/>
            <person name="Nguyen H.D.T."/>
            <person name="van Gent-Pelzer M.P.E."/>
            <person name="Joly D.L."/>
            <person name="van de Geest H.C."/>
            <person name="Bonants P.J.M."/>
            <person name="Smith D.S."/>
            <person name="Levesque C.A."/>
            <person name="van der Lee T.A.J."/>
        </authorList>
    </citation>
    <scope>NUCLEOTIDE SEQUENCE [LARGE SCALE GENOMIC DNA]</scope>
    <source>
        <strain evidence="7 8">JEL517</strain>
    </source>
</reference>
<evidence type="ECO:0000256" key="2">
    <source>
        <dbReference type="ARBA" id="ARBA00023015"/>
    </source>
</evidence>
<dbReference type="InterPro" id="IPR009072">
    <property type="entry name" value="Histone-fold"/>
</dbReference>
<dbReference type="PANTHER" id="PTHR11380">
    <property type="entry name" value="TRANSCRIPTION INITIATION FACTOR TFIID/SUPT3-RELATED"/>
    <property type="match status" value="1"/>
</dbReference>
<gene>
    <name evidence="7" type="ORF">SmJEL517_g04647</name>
</gene>
<evidence type="ECO:0000313" key="7">
    <source>
        <dbReference type="EMBL" id="TPX32204.1"/>
    </source>
</evidence>
<dbReference type="Proteomes" id="UP000319731">
    <property type="component" value="Unassembled WGS sequence"/>
</dbReference>
<dbReference type="GO" id="GO:0046982">
    <property type="term" value="F:protein heterodimerization activity"/>
    <property type="evidence" value="ECO:0007669"/>
    <property type="project" value="InterPro"/>
</dbReference>
<dbReference type="STRING" id="1806994.A0A507C290"/>
<evidence type="ECO:0000256" key="1">
    <source>
        <dbReference type="ARBA" id="ARBA00004123"/>
    </source>
</evidence>
<dbReference type="InterPro" id="IPR003195">
    <property type="entry name" value="TFIID_TAF13"/>
</dbReference>
<keyword evidence="3" id="KW-0804">Transcription</keyword>
<sequence length="118" mass="13718">MNKRKRVFTESVREVMYAYGDTNPPASDTVELMEDLLLEYFYDYVCFSSHSVFLREVKKCSGARKTKLVDFLFPLRRDPPKLARAKELIVKDKEIRKARQIAGGEIDDLQKLAKAKNQ</sequence>
<accession>A0A507C290</accession>
<dbReference type="Pfam" id="PF02269">
    <property type="entry name" value="TFIID-18kDa"/>
    <property type="match status" value="1"/>
</dbReference>
<dbReference type="GO" id="GO:0005669">
    <property type="term" value="C:transcription factor TFIID complex"/>
    <property type="evidence" value="ECO:0007669"/>
    <property type="project" value="TreeGrafter"/>
</dbReference>
<evidence type="ECO:0000256" key="3">
    <source>
        <dbReference type="ARBA" id="ARBA00023163"/>
    </source>
</evidence>
<dbReference type="AlphaFoldDB" id="A0A507C290"/>
<keyword evidence="8" id="KW-1185">Reference proteome</keyword>
<organism evidence="7 8">
    <name type="scientific">Synchytrium microbalum</name>
    <dbReference type="NCBI Taxonomy" id="1806994"/>
    <lineage>
        <taxon>Eukaryota</taxon>
        <taxon>Fungi</taxon>
        <taxon>Fungi incertae sedis</taxon>
        <taxon>Chytridiomycota</taxon>
        <taxon>Chytridiomycota incertae sedis</taxon>
        <taxon>Chytridiomycetes</taxon>
        <taxon>Synchytriales</taxon>
        <taxon>Synchytriaceae</taxon>
        <taxon>Synchytrium</taxon>
    </lineage>
</organism>
<evidence type="ECO:0000256" key="5">
    <source>
        <dbReference type="ARBA" id="ARBA00038392"/>
    </source>
</evidence>
<dbReference type="GeneID" id="42005872"/>
<dbReference type="SUPFAM" id="SSF47113">
    <property type="entry name" value="Histone-fold"/>
    <property type="match status" value="1"/>
</dbReference>